<dbReference type="Proteomes" id="UP001303473">
    <property type="component" value="Unassembled WGS sequence"/>
</dbReference>
<evidence type="ECO:0000313" key="2">
    <source>
        <dbReference type="EMBL" id="KAK3938372.1"/>
    </source>
</evidence>
<dbReference type="AlphaFoldDB" id="A0AAN6S258"/>
<accession>A0AAN6S258</accession>
<protein>
    <submittedName>
        <fullName evidence="2">Uncharacterized protein</fullName>
    </submittedName>
</protein>
<evidence type="ECO:0000256" key="1">
    <source>
        <dbReference type="SAM" id="Coils"/>
    </source>
</evidence>
<keyword evidence="1" id="KW-0175">Coiled coil</keyword>
<reference evidence="3" key="1">
    <citation type="journal article" date="2023" name="Mol. Phylogenet. Evol.">
        <title>Genome-scale phylogeny and comparative genomics of the fungal order Sordariales.</title>
        <authorList>
            <person name="Hensen N."/>
            <person name="Bonometti L."/>
            <person name="Westerberg I."/>
            <person name="Brannstrom I.O."/>
            <person name="Guillou S."/>
            <person name="Cros-Aarteil S."/>
            <person name="Calhoun S."/>
            <person name="Haridas S."/>
            <person name="Kuo A."/>
            <person name="Mondo S."/>
            <person name="Pangilinan J."/>
            <person name="Riley R."/>
            <person name="LaButti K."/>
            <person name="Andreopoulos B."/>
            <person name="Lipzen A."/>
            <person name="Chen C."/>
            <person name="Yan M."/>
            <person name="Daum C."/>
            <person name="Ng V."/>
            <person name="Clum A."/>
            <person name="Steindorff A."/>
            <person name="Ohm R.A."/>
            <person name="Martin F."/>
            <person name="Silar P."/>
            <person name="Natvig D.O."/>
            <person name="Lalanne C."/>
            <person name="Gautier V."/>
            <person name="Ament-Velasquez S.L."/>
            <person name="Kruys A."/>
            <person name="Hutchinson M.I."/>
            <person name="Powell A.J."/>
            <person name="Barry K."/>
            <person name="Miller A.N."/>
            <person name="Grigoriev I.V."/>
            <person name="Debuchy R."/>
            <person name="Gladieux P."/>
            <person name="Hiltunen Thoren M."/>
            <person name="Johannesson H."/>
        </authorList>
    </citation>
    <scope>NUCLEOTIDE SEQUENCE [LARGE SCALE GENOMIC DNA]</scope>
    <source>
        <strain evidence="3">CBS 340.73</strain>
    </source>
</reference>
<name>A0AAN6S258_9PEZI</name>
<organism evidence="2 3">
    <name type="scientific">Diplogelasinospora grovesii</name>
    <dbReference type="NCBI Taxonomy" id="303347"/>
    <lineage>
        <taxon>Eukaryota</taxon>
        <taxon>Fungi</taxon>
        <taxon>Dikarya</taxon>
        <taxon>Ascomycota</taxon>
        <taxon>Pezizomycotina</taxon>
        <taxon>Sordariomycetes</taxon>
        <taxon>Sordariomycetidae</taxon>
        <taxon>Sordariales</taxon>
        <taxon>Diplogelasinosporaceae</taxon>
        <taxon>Diplogelasinospora</taxon>
    </lineage>
</organism>
<sequence>MGQNNPLPDFDNISGAFTTLGVEIPRLRNHQQLAQEIRQGQQQLQQQMQQMQQSQQRFQQQMQQSQQQLQQQMQQMQQSQQQFQQQIQQQFSTFSRRLVVIENTTIQIKNKQSCQANPAARLSPLLNPVTGDIIPDCPTTAAQIHKLTAAQATRLLEILQVPVPAGTVEVKKTALLQQFL</sequence>
<keyword evidence="3" id="KW-1185">Reference proteome</keyword>
<gene>
    <name evidence="2" type="ORF">QBC46DRAFT_355934</name>
</gene>
<evidence type="ECO:0000313" key="3">
    <source>
        <dbReference type="Proteomes" id="UP001303473"/>
    </source>
</evidence>
<feature type="coiled-coil region" evidence="1">
    <location>
        <begin position="27"/>
        <end position="89"/>
    </location>
</feature>
<comment type="caution">
    <text evidence="2">The sequence shown here is derived from an EMBL/GenBank/DDBJ whole genome shotgun (WGS) entry which is preliminary data.</text>
</comment>
<proteinExistence type="predicted"/>
<dbReference type="EMBL" id="MU853831">
    <property type="protein sequence ID" value="KAK3938372.1"/>
    <property type="molecule type" value="Genomic_DNA"/>
</dbReference>